<organism evidence="7 8">
    <name type="scientific">Phaseolus coccineus</name>
    <name type="common">Scarlet runner bean</name>
    <name type="synonym">Phaseolus multiflorus</name>
    <dbReference type="NCBI Taxonomy" id="3886"/>
    <lineage>
        <taxon>Eukaryota</taxon>
        <taxon>Viridiplantae</taxon>
        <taxon>Streptophyta</taxon>
        <taxon>Embryophyta</taxon>
        <taxon>Tracheophyta</taxon>
        <taxon>Spermatophyta</taxon>
        <taxon>Magnoliopsida</taxon>
        <taxon>eudicotyledons</taxon>
        <taxon>Gunneridae</taxon>
        <taxon>Pentapetalae</taxon>
        <taxon>rosids</taxon>
        <taxon>fabids</taxon>
        <taxon>Fabales</taxon>
        <taxon>Fabaceae</taxon>
        <taxon>Papilionoideae</taxon>
        <taxon>50 kb inversion clade</taxon>
        <taxon>NPAAA clade</taxon>
        <taxon>indigoferoid/millettioid clade</taxon>
        <taxon>Phaseoleae</taxon>
        <taxon>Phaseolus</taxon>
    </lineage>
</organism>
<dbReference type="EC" id="3.2.1.23" evidence="2"/>
<dbReference type="SUPFAM" id="SSF49303">
    <property type="entry name" value="beta-Galactosidase/glucuronidase domain"/>
    <property type="match status" value="1"/>
</dbReference>
<evidence type="ECO:0000256" key="2">
    <source>
        <dbReference type="ARBA" id="ARBA00012756"/>
    </source>
</evidence>
<keyword evidence="8" id="KW-1185">Reference proteome</keyword>
<proteinExistence type="predicted"/>
<comment type="catalytic activity">
    <reaction evidence="1">
        <text>Hydrolysis of terminal non-reducing beta-D-galactose residues in beta-D-galactosides.</text>
        <dbReference type="EC" id="3.2.1.23"/>
    </reaction>
</comment>
<dbReference type="GO" id="GO:0005990">
    <property type="term" value="P:lactose catabolic process"/>
    <property type="evidence" value="ECO:0007669"/>
    <property type="project" value="TreeGrafter"/>
</dbReference>
<dbReference type="InterPro" id="IPR006103">
    <property type="entry name" value="Glyco_hydro_2_cat"/>
</dbReference>
<evidence type="ECO:0000256" key="4">
    <source>
        <dbReference type="ARBA" id="ARBA00023295"/>
    </source>
</evidence>
<dbReference type="InterPro" id="IPR013783">
    <property type="entry name" value="Ig-like_fold"/>
</dbReference>
<dbReference type="Pfam" id="PF02836">
    <property type="entry name" value="Glyco_hydro_2_C"/>
    <property type="match status" value="2"/>
</dbReference>
<dbReference type="PANTHER" id="PTHR46323:SF2">
    <property type="entry name" value="BETA-GALACTOSIDASE"/>
    <property type="match status" value="1"/>
</dbReference>
<evidence type="ECO:0000259" key="6">
    <source>
        <dbReference type="Pfam" id="PF02836"/>
    </source>
</evidence>
<evidence type="ECO:0000256" key="1">
    <source>
        <dbReference type="ARBA" id="ARBA00001412"/>
    </source>
</evidence>
<comment type="caution">
    <text evidence="7">The sequence shown here is derived from an EMBL/GenBank/DDBJ whole genome shotgun (WGS) entry which is preliminary data.</text>
</comment>
<accession>A0AAN9N8R9</accession>
<keyword evidence="4" id="KW-0326">Glycosidase</keyword>
<feature type="domain" description="Glycoside hydrolase family 2 catalytic" evidence="6">
    <location>
        <begin position="108"/>
        <end position="234"/>
    </location>
</feature>
<evidence type="ECO:0000256" key="3">
    <source>
        <dbReference type="ARBA" id="ARBA00022801"/>
    </source>
</evidence>
<dbReference type="AlphaFoldDB" id="A0AAN9N8R9"/>
<dbReference type="InterPro" id="IPR006102">
    <property type="entry name" value="Ig-like_GH2"/>
</dbReference>
<gene>
    <name evidence="7" type="ORF">VNO80_10743</name>
</gene>
<evidence type="ECO:0000259" key="5">
    <source>
        <dbReference type="Pfam" id="PF00703"/>
    </source>
</evidence>
<name>A0AAN9N8R9_PHACN</name>
<protein>
    <recommendedName>
        <fullName evidence="2">beta-galactosidase</fullName>
        <ecNumber evidence="2">3.2.1.23</ecNumber>
    </recommendedName>
</protein>
<dbReference type="Proteomes" id="UP001374584">
    <property type="component" value="Unassembled WGS sequence"/>
</dbReference>
<dbReference type="Pfam" id="PF00703">
    <property type="entry name" value="Glyco_hydro_2"/>
    <property type="match status" value="1"/>
</dbReference>
<dbReference type="EMBL" id="JAYMYR010000004">
    <property type="protein sequence ID" value="KAK7368714.1"/>
    <property type="molecule type" value="Genomic_DNA"/>
</dbReference>
<evidence type="ECO:0000313" key="8">
    <source>
        <dbReference type="Proteomes" id="UP001374584"/>
    </source>
</evidence>
<dbReference type="InterPro" id="IPR050347">
    <property type="entry name" value="Bact_Beta-galactosidase"/>
</dbReference>
<dbReference type="InterPro" id="IPR036156">
    <property type="entry name" value="Beta-gal/glucu_dom_sf"/>
</dbReference>
<dbReference type="SUPFAM" id="SSF51445">
    <property type="entry name" value="(Trans)glycosidases"/>
    <property type="match status" value="1"/>
</dbReference>
<dbReference type="PROSITE" id="PS00608">
    <property type="entry name" value="GLYCOSYL_HYDROL_F2_2"/>
    <property type="match status" value="1"/>
</dbReference>
<dbReference type="GO" id="GO:0009341">
    <property type="term" value="C:beta-galactosidase complex"/>
    <property type="evidence" value="ECO:0007669"/>
    <property type="project" value="TreeGrafter"/>
</dbReference>
<evidence type="ECO:0000313" key="7">
    <source>
        <dbReference type="EMBL" id="KAK7368714.1"/>
    </source>
</evidence>
<dbReference type="InterPro" id="IPR017853">
    <property type="entry name" value="GH"/>
</dbReference>
<sequence length="266" mass="30317">MVVRMARLILEKNRKIYLYVLTRKLQSPKLWSAEKPYLYTLVVVLKGQYGRVVDCESCPVGFRKVSKAHKQLLVNGHVVVIRGVNRHEHHPQVGKANIEILHDQGFGLDEANIETHGFDYSKHLKNPTLEPIWASAMLDRVIGMLERDKNHTCIISWSLGNEFGFGTNHFALAGWIRGQDSSRVLHYEGGGSWTPCTDIVCPMYMRVWDMVKIANDPTETRPLVLCEYSHTMKAVMEIFIHIGKQLTTHLDSKEALFGIGLIRVKV</sequence>
<dbReference type="GO" id="GO:0004565">
    <property type="term" value="F:beta-galactosidase activity"/>
    <property type="evidence" value="ECO:0007669"/>
    <property type="project" value="UniProtKB-EC"/>
</dbReference>
<dbReference type="Gene3D" id="2.60.40.10">
    <property type="entry name" value="Immunoglobulins"/>
    <property type="match status" value="1"/>
</dbReference>
<dbReference type="PANTHER" id="PTHR46323">
    <property type="entry name" value="BETA-GALACTOSIDASE"/>
    <property type="match status" value="1"/>
</dbReference>
<feature type="domain" description="Glycoside hydrolase family 2 immunoglobulin-like beta-sandwich" evidence="5">
    <location>
        <begin position="22"/>
        <end position="63"/>
    </location>
</feature>
<feature type="domain" description="Glycoside hydrolase family 2 catalytic" evidence="6">
    <location>
        <begin position="69"/>
        <end position="96"/>
    </location>
</feature>
<reference evidence="7 8" key="1">
    <citation type="submission" date="2024-01" db="EMBL/GenBank/DDBJ databases">
        <title>The genomes of 5 underutilized Papilionoideae crops provide insights into root nodulation and disease resistanc.</title>
        <authorList>
            <person name="Jiang F."/>
        </authorList>
    </citation>
    <scope>NUCLEOTIDE SEQUENCE [LARGE SCALE GENOMIC DNA]</scope>
    <source>
        <strain evidence="7">JINMINGXINNONG_FW02</strain>
        <tissue evidence="7">Leaves</tissue>
    </source>
</reference>
<dbReference type="Gene3D" id="3.20.20.80">
    <property type="entry name" value="Glycosidases"/>
    <property type="match status" value="1"/>
</dbReference>
<dbReference type="InterPro" id="IPR023232">
    <property type="entry name" value="Glyco_hydro_2_AS"/>
</dbReference>
<keyword evidence="3" id="KW-0378">Hydrolase</keyword>